<accession>C0QDU3</accession>
<keyword evidence="1" id="KW-0472">Membrane</keyword>
<dbReference type="Pfam" id="PF02667">
    <property type="entry name" value="SCFA_trans"/>
    <property type="match status" value="1"/>
</dbReference>
<keyword evidence="1" id="KW-0812">Transmembrane</keyword>
<reference evidence="2 3" key="1">
    <citation type="journal article" date="2009" name="Environ. Microbiol.">
        <title>Genome sequence of Desulfobacterium autotrophicum HRM2, a marine sulfate reducer oxidizing organic carbon completely to carbon dioxide.</title>
        <authorList>
            <person name="Strittmatter A.W."/>
            <person name="Liesegang H."/>
            <person name="Rabus R."/>
            <person name="Decker I."/>
            <person name="Amann J."/>
            <person name="Andres S."/>
            <person name="Henne A."/>
            <person name="Fricke W.F."/>
            <person name="Martinez-Arias R."/>
            <person name="Bartels D."/>
            <person name="Goesmann A."/>
            <person name="Krause L."/>
            <person name="Puehler A."/>
            <person name="Klenk H.P."/>
            <person name="Richter M."/>
            <person name="Schuler M."/>
            <person name="Gloeckner F.O."/>
            <person name="Meyerdierks A."/>
            <person name="Gottschalk G."/>
            <person name="Amann R."/>
        </authorList>
    </citation>
    <scope>NUCLEOTIDE SEQUENCE [LARGE SCALE GENOMIC DNA]</scope>
    <source>
        <strain evidence="3">ATCC 43914 / DSM 3382 / HRM2</strain>
    </source>
</reference>
<dbReference type="PANTHER" id="PTHR41983">
    <property type="entry name" value="SHORT-CHAIN FATTY ACID TRANSPORTER-RELATED"/>
    <property type="match status" value="1"/>
</dbReference>
<evidence type="ECO:0000313" key="2">
    <source>
        <dbReference type="EMBL" id="ACN17364.1"/>
    </source>
</evidence>
<organism evidence="2 3">
    <name type="scientific">Desulforapulum autotrophicum (strain ATCC 43914 / DSM 3382 / VKM B-1955 / HRM2)</name>
    <name type="common">Desulfobacterium autotrophicum</name>
    <dbReference type="NCBI Taxonomy" id="177437"/>
    <lineage>
        <taxon>Bacteria</taxon>
        <taxon>Pseudomonadati</taxon>
        <taxon>Thermodesulfobacteriota</taxon>
        <taxon>Desulfobacteria</taxon>
        <taxon>Desulfobacterales</taxon>
        <taxon>Desulfobacteraceae</taxon>
        <taxon>Desulforapulum</taxon>
    </lineage>
</organism>
<dbReference type="eggNOG" id="COG2031">
    <property type="taxonomic scope" value="Bacteria"/>
</dbReference>
<feature type="transmembrane region" description="Helical" evidence="1">
    <location>
        <begin position="248"/>
        <end position="267"/>
    </location>
</feature>
<feature type="transmembrane region" description="Helical" evidence="1">
    <location>
        <begin position="95"/>
        <end position="124"/>
    </location>
</feature>
<dbReference type="STRING" id="177437.HRM2_43080"/>
<dbReference type="EMBL" id="CP001087">
    <property type="protein sequence ID" value="ACN17364.1"/>
    <property type="molecule type" value="Genomic_DNA"/>
</dbReference>
<sequence length="443" mass="47973">MIRALAGSFSKVVRRWLPDAFLFAVILTFVVFLLGIIFQSQSPIDMVKFWGQGFWKLLAFAMQMVLVLVTGHTLAKTRMVASVLKAFSSLARTPSQAILMTTFIALLACWINWGFGLIVGALLARQMARKIKGIHYGLLVASAYSGFLIWHAGLSGSIPLKVAQVSDNFMSEITGGEIIPVGETIFAWQNLLICGILLVSLPIINMMMTPHADEIVEIDPLLLDNPAEGVEENKQEVRTPAEKFENSVVVSMLLGLFGFSYIVYYFVNGGRLGLNSVNLIFLFAGIVLHGTPANFLRAANEAIKNTTGIVLQFPLYAGIMGMMVHSGLASSISQWFVQVSTVTTFPFFTFLSAGIVNFFVPSGGGQWAVQGPIVMPAAKALGVPLGKAAMAIAWGDAWTNMIQPFWALPLLGIAGLGIRDIMGYCVVALLWGGAVISLVLVFL</sequence>
<proteinExistence type="predicted"/>
<keyword evidence="3" id="KW-1185">Reference proteome</keyword>
<dbReference type="RefSeq" id="WP_015906096.1">
    <property type="nucleotide sequence ID" value="NC_012108.1"/>
</dbReference>
<dbReference type="PANTHER" id="PTHR41983:SF2">
    <property type="entry name" value="SHORT-CHAIN FATTY ACID TRANSPORTER-RELATED"/>
    <property type="match status" value="1"/>
</dbReference>
<feature type="transmembrane region" description="Helical" evidence="1">
    <location>
        <begin position="57"/>
        <end position="75"/>
    </location>
</feature>
<protein>
    <submittedName>
        <fullName evidence="2">AtoE</fullName>
    </submittedName>
</protein>
<feature type="transmembrane region" description="Helical" evidence="1">
    <location>
        <begin position="136"/>
        <end position="153"/>
    </location>
</feature>
<evidence type="ECO:0000313" key="3">
    <source>
        <dbReference type="Proteomes" id="UP000000442"/>
    </source>
</evidence>
<feature type="transmembrane region" description="Helical" evidence="1">
    <location>
        <begin position="335"/>
        <end position="360"/>
    </location>
</feature>
<feature type="transmembrane region" description="Helical" evidence="1">
    <location>
        <begin position="421"/>
        <end position="442"/>
    </location>
</feature>
<evidence type="ECO:0000256" key="1">
    <source>
        <dbReference type="SAM" id="Phobius"/>
    </source>
</evidence>
<dbReference type="InterPro" id="IPR006160">
    <property type="entry name" value="SCFA_transpt_AtoE"/>
</dbReference>
<dbReference type="AlphaFoldDB" id="C0QDU3"/>
<dbReference type="KEGG" id="dat:HRM2_43080"/>
<dbReference type="HOGENOM" id="CLU_037744_0_0_7"/>
<feature type="transmembrane region" description="Helical" evidence="1">
    <location>
        <begin position="308"/>
        <end position="329"/>
    </location>
</feature>
<feature type="transmembrane region" description="Helical" evidence="1">
    <location>
        <begin position="20"/>
        <end position="37"/>
    </location>
</feature>
<feature type="transmembrane region" description="Helical" evidence="1">
    <location>
        <begin position="185"/>
        <end position="204"/>
    </location>
</feature>
<dbReference type="OrthoDB" id="9342495at2"/>
<dbReference type="Proteomes" id="UP000000442">
    <property type="component" value="Chromosome"/>
</dbReference>
<feature type="transmembrane region" description="Helical" evidence="1">
    <location>
        <begin position="279"/>
        <end position="296"/>
    </location>
</feature>
<name>C0QDU3_DESAH</name>
<feature type="transmembrane region" description="Helical" evidence="1">
    <location>
        <begin position="381"/>
        <end position="401"/>
    </location>
</feature>
<keyword evidence="1" id="KW-1133">Transmembrane helix</keyword>
<gene>
    <name evidence="2" type="primary">atoE</name>
    <name evidence="2" type="ordered locus">HRM2_43080</name>
</gene>
<dbReference type="GO" id="GO:0005886">
    <property type="term" value="C:plasma membrane"/>
    <property type="evidence" value="ECO:0007669"/>
    <property type="project" value="TreeGrafter"/>
</dbReference>